<feature type="transmembrane region" description="Helical" evidence="8">
    <location>
        <begin position="79"/>
        <end position="97"/>
    </location>
</feature>
<evidence type="ECO:0000256" key="6">
    <source>
        <dbReference type="ARBA" id="ARBA00022989"/>
    </source>
</evidence>
<dbReference type="InterPro" id="IPR003593">
    <property type="entry name" value="AAA+_ATPase"/>
</dbReference>
<dbReference type="FunFam" id="3.40.50.300:FF:000186">
    <property type="entry name" value="ATP-binding cassette sub-family B member 7, mitochondrial"/>
    <property type="match status" value="1"/>
</dbReference>
<feature type="transmembrane region" description="Helical" evidence="8">
    <location>
        <begin position="305"/>
        <end position="326"/>
    </location>
</feature>
<organism evidence="11 12">
    <name type="scientific">Minwuia thermotolerans</name>
    <dbReference type="NCBI Taxonomy" id="2056226"/>
    <lineage>
        <taxon>Bacteria</taxon>
        <taxon>Pseudomonadati</taxon>
        <taxon>Pseudomonadota</taxon>
        <taxon>Alphaproteobacteria</taxon>
        <taxon>Minwuiales</taxon>
        <taxon>Minwuiaceae</taxon>
        <taxon>Minwuia</taxon>
    </lineage>
</organism>
<evidence type="ECO:0000313" key="12">
    <source>
        <dbReference type="Proteomes" id="UP000229498"/>
    </source>
</evidence>
<dbReference type="Gene3D" id="3.40.50.300">
    <property type="entry name" value="P-loop containing nucleotide triphosphate hydrolases"/>
    <property type="match status" value="1"/>
</dbReference>
<dbReference type="GO" id="GO:0005886">
    <property type="term" value="C:plasma membrane"/>
    <property type="evidence" value="ECO:0007669"/>
    <property type="project" value="UniProtKB-SubCell"/>
</dbReference>
<feature type="transmembrane region" description="Helical" evidence="8">
    <location>
        <begin position="186"/>
        <end position="207"/>
    </location>
</feature>
<dbReference type="PROSITE" id="PS00211">
    <property type="entry name" value="ABC_TRANSPORTER_1"/>
    <property type="match status" value="1"/>
</dbReference>
<protein>
    <submittedName>
        <fullName evidence="11">Metal ABC transporter permease</fullName>
    </submittedName>
</protein>
<dbReference type="CDD" id="cd03253">
    <property type="entry name" value="ABCC_ATM1_transporter"/>
    <property type="match status" value="1"/>
</dbReference>
<dbReference type="InterPro" id="IPR011527">
    <property type="entry name" value="ABC1_TM_dom"/>
</dbReference>
<dbReference type="GO" id="GO:0005524">
    <property type="term" value="F:ATP binding"/>
    <property type="evidence" value="ECO:0007669"/>
    <property type="project" value="UniProtKB-KW"/>
</dbReference>
<gene>
    <name evidence="11" type="ORF">CVT23_10715</name>
</gene>
<dbReference type="GO" id="GO:0016887">
    <property type="term" value="F:ATP hydrolysis activity"/>
    <property type="evidence" value="ECO:0007669"/>
    <property type="project" value="InterPro"/>
</dbReference>
<dbReference type="Gene3D" id="1.20.1560.10">
    <property type="entry name" value="ABC transporter type 1, transmembrane domain"/>
    <property type="match status" value="1"/>
</dbReference>
<reference evidence="11 12" key="1">
    <citation type="submission" date="2017-11" db="EMBL/GenBank/DDBJ databases">
        <title>Draft genome sequence of Rhizobiales bacterium SY3-13.</title>
        <authorList>
            <person name="Sun C."/>
        </authorList>
    </citation>
    <scope>NUCLEOTIDE SEQUENCE [LARGE SCALE GENOMIC DNA]</scope>
    <source>
        <strain evidence="11 12">SY3-13</strain>
    </source>
</reference>
<dbReference type="PROSITE" id="PS50893">
    <property type="entry name" value="ABC_TRANSPORTER_2"/>
    <property type="match status" value="1"/>
</dbReference>
<evidence type="ECO:0000256" key="8">
    <source>
        <dbReference type="SAM" id="Phobius"/>
    </source>
</evidence>
<dbReference type="CDD" id="cd18582">
    <property type="entry name" value="ABC_6TM_ATM1_ABCB7"/>
    <property type="match status" value="1"/>
</dbReference>
<sequence length="616" mass="67856">MLWSTEGGSLRNTVSGTPSGPPDWSVLRRLLPYLWPKDDWRPKLRIVLAACFLAGSIAAGATVPFLLKHAVDSLDAENIAIGAAIAFVVAYGLGRVLQQGLAQARDGIFSAVGQRAARRVARRVFQRLHELSYRFHTERRTGALHQLIDRGAKAIDFLLRMALFNVVPVVGQAVIFLGILVIEYQFWFAVATFATVIAFIAFTFLVTEWRIGIRREMNRRDEEAYASSVDSLLNFETVRYFANEPYEVERFDNRLAGYEKAAVRSQVSLAFLNTGQGLIVATGLVIVMVLAARGVADGSMTIGDFVLINAFLIQLYMPLNMLGMVYREVKQSLVDMQKMFGLLDREIEVGDAPDAKPLAFRGGHIEFDNVTFGYDPRRTVLDGVSFEVPPGHTIAVVGESGGGKSTLTRLLFRFFDVTGGRILIDGQDIRDVTQASLRRTLGVVPQDVVLFNDTLEHNIRYGDLEAGDAQMNAAIDAAQLRPLIDSLPDGLASIVGERGLKLSGGEKQRVAIARMMLKDPGVMIFDEATSALDTATEREIQKALTRVSQGRTTLMIAHRLSTVVNADQIIVLDGGRIAERGQHHELIARNGLYAHMWRRQQAERAQDGEGAVSAAE</sequence>
<dbReference type="Proteomes" id="UP000229498">
    <property type="component" value="Unassembled WGS sequence"/>
</dbReference>
<evidence type="ECO:0000259" key="9">
    <source>
        <dbReference type="PROSITE" id="PS50893"/>
    </source>
</evidence>
<keyword evidence="2" id="KW-0813">Transport</keyword>
<keyword evidence="4" id="KW-0547">Nucleotide-binding</keyword>
<keyword evidence="3 8" id="KW-0812">Transmembrane</keyword>
<evidence type="ECO:0000259" key="10">
    <source>
        <dbReference type="PROSITE" id="PS50929"/>
    </source>
</evidence>
<evidence type="ECO:0000313" key="11">
    <source>
        <dbReference type="EMBL" id="PJK29526.1"/>
    </source>
</evidence>
<dbReference type="InterPro" id="IPR039421">
    <property type="entry name" value="Type_1_exporter"/>
</dbReference>
<keyword evidence="12" id="KW-1185">Reference proteome</keyword>
<keyword evidence="5" id="KW-0067">ATP-binding</keyword>
<dbReference type="PROSITE" id="PS50929">
    <property type="entry name" value="ABC_TM1F"/>
    <property type="match status" value="1"/>
</dbReference>
<comment type="subcellular location">
    <subcellularLocation>
        <location evidence="1">Cell membrane</location>
        <topology evidence="1">Multi-pass membrane protein</topology>
    </subcellularLocation>
</comment>
<feature type="transmembrane region" description="Helical" evidence="8">
    <location>
        <begin position="157"/>
        <end position="180"/>
    </location>
</feature>
<evidence type="ECO:0000256" key="7">
    <source>
        <dbReference type="ARBA" id="ARBA00023136"/>
    </source>
</evidence>
<dbReference type="PANTHER" id="PTHR24221:SF402">
    <property type="entry name" value="IRON-SULFUR CLUSTERS TRANSPORTER ABCB7, MITOCHONDRIAL"/>
    <property type="match status" value="1"/>
</dbReference>
<dbReference type="SUPFAM" id="SSF52540">
    <property type="entry name" value="P-loop containing nucleoside triphosphate hydrolases"/>
    <property type="match status" value="1"/>
</dbReference>
<dbReference type="GO" id="GO:0006879">
    <property type="term" value="P:intracellular iron ion homeostasis"/>
    <property type="evidence" value="ECO:0007669"/>
    <property type="project" value="TreeGrafter"/>
</dbReference>
<dbReference type="EMBL" id="PHIG01000032">
    <property type="protein sequence ID" value="PJK29526.1"/>
    <property type="molecule type" value="Genomic_DNA"/>
</dbReference>
<proteinExistence type="predicted"/>
<dbReference type="SMART" id="SM00382">
    <property type="entry name" value="AAA"/>
    <property type="match status" value="1"/>
</dbReference>
<accession>A0A2M9G1E2</accession>
<keyword evidence="7 8" id="KW-0472">Membrane</keyword>
<dbReference type="SUPFAM" id="SSF90123">
    <property type="entry name" value="ABC transporter transmembrane region"/>
    <property type="match status" value="1"/>
</dbReference>
<keyword evidence="6 8" id="KW-1133">Transmembrane helix</keyword>
<dbReference type="PANTHER" id="PTHR24221">
    <property type="entry name" value="ATP-BINDING CASSETTE SUB-FAMILY B"/>
    <property type="match status" value="1"/>
</dbReference>
<feature type="domain" description="ABC transmembrane type-1" evidence="10">
    <location>
        <begin position="47"/>
        <end position="331"/>
    </location>
</feature>
<dbReference type="GO" id="GO:0140359">
    <property type="term" value="F:ABC-type transporter activity"/>
    <property type="evidence" value="ECO:0007669"/>
    <property type="project" value="InterPro"/>
</dbReference>
<feature type="transmembrane region" description="Helical" evidence="8">
    <location>
        <begin position="270"/>
        <end position="293"/>
    </location>
</feature>
<dbReference type="InterPro" id="IPR036640">
    <property type="entry name" value="ABC1_TM_sf"/>
</dbReference>
<evidence type="ECO:0000256" key="3">
    <source>
        <dbReference type="ARBA" id="ARBA00022692"/>
    </source>
</evidence>
<dbReference type="InterPro" id="IPR027417">
    <property type="entry name" value="P-loop_NTPase"/>
</dbReference>
<dbReference type="OrthoDB" id="9804259at2"/>
<feature type="domain" description="ABC transporter" evidence="9">
    <location>
        <begin position="365"/>
        <end position="599"/>
    </location>
</feature>
<name>A0A2M9G1E2_9PROT</name>
<evidence type="ECO:0000256" key="5">
    <source>
        <dbReference type="ARBA" id="ARBA00022840"/>
    </source>
</evidence>
<dbReference type="Pfam" id="PF00664">
    <property type="entry name" value="ABC_membrane"/>
    <property type="match status" value="1"/>
</dbReference>
<evidence type="ECO:0000256" key="1">
    <source>
        <dbReference type="ARBA" id="ARBA00004651"/>
    </source>
</evidence>
<evidence type="ECO:0000256" key="2">
    <source>
        <dbReference type="ARBA" id="ARBA00022448"/>
    </source>
</evidence>
<dbReference type="InterPro" id="IPR017871">
    <property type="entry name" value="ABC_transporter-like_CS"/>
</dbReference>
<comment type="caution">
    <text evidence="11">The sequence shown here is derived from an EMBL/GenBank/DDBJ whole genome shotgun (WGS) entry which is preliminary data.</text>
</comment>
<evidence type="ECO:0000256" key="4">
    <source>
        <dbReference type="ARBA" id="ARBA00022741"/>
    </source>
</evidence>
<dbReference type="InterPro" id="IPR003439">
    <property type="entry name" value="ABC_transporter-like_ATP-bd"/>
</dbReference>
<dbReference type="Pfam" id="PF00005">
    <property type="entry name" value="ABC_tran"/>
    <property type="match status" value="1"/>
</dbReference>
<dbReference type="AlphaFoldDB" id="A0A2M9G1E2"/>
<feature type="transmembrane region" description="Helical" evidence="8">
    <location>
        <begin position="46"/>
        <end position="67"/>
    </location>
</feature>